<dbReference type="PANTHER" id="PTHR31321">
    <property type="entry name" value="ACYL-COA THIOESTER HYDROLASE YBHC-RELATED"/>
    <property type="match status" value="1"/>
</dbReference>
<name>A0A5J5IEY4_9BACT</name>
<comment type="similarity">
    <text evidence="1">Belongs to the pectinesterase family.</text>
</comment>
<dbReference type="AlphaFoldDB" id="A0A5J5IEY4"/>
<dbReference type="PANTHER" id="PTHR31321:SF57">
    <property type="entry name" value="PECTINESTERASE 53-RELATED"/>
    <property type="match status" value="1"/>
</dbReference>
<evidence type="ECO:0000313" key="6">
    <source>
        <dbReference type="Proteomes" id="UP000326903"/>
    </source>
</evidence>
<dbReference type="Proteomes" id="UP000326903">
    <property type="component" value="Unassembled WGS sequence"/>
</dbReference>
<accession>A0A5J5IEY4</accession>
<proteinExistence type="inferred from homology"/>
<feature type="domain" description="Pectinesterase catalytic" evidence="4">
    <location>
        <begin position="42"/>
        <end position="162"/>
    </location>
</feature>
<keyword evidence="2" id="KW-0378">Hydrolase</keyword>
<evidence type="ECO:0000256" key="3">
    <source>
        <dbReference type="ARBA" id="ARBA00023085"/>
    </source>
</evidence>
<dbReference type="InterPro" id="IPR000070">
    <property type="entry name" value="Pectinesterase_cat"/>
</dbReference>
<dbReference type="SUPFAM" id="SSF51126">
    <property type="entry name" value="Pectin lyase-like"/>
    <property type="match status" value="1"/>
</dbReference>
<evidence type="ECO:0000313" key="5">
    <source>
        <dbReference type="EMBL" id="KAA9038058.1"/>
    </source>
</evidence>
<gene>
    <name evidence="5" type="ORF">FW778_14955</name>
</gene>
<dbReference type="Pfam" id="PF01095">
    <property type="entry name" value="Pectinesterase"/>
    <property type="match status" value="1"/>
</dbReference>
<dbReference type="GO" id="GO:0030599">
    <property type="term" value="F:pectinesterase activity"/>
    <property type="evidence" value="ECO:0007669"/>
    <property type="project" value="InterPro"/>
</dbReference>
<reference evidence="5 6" key="1">
    <citation type="submission" date="2019-09" db="EMBL/GenBank/DDBJ databases">
        <title>Draft genome sequence of Ginsengibacter sp. BR5-29.</title>
        <authorList>
            <person name="Im W.-T."/>
        </authorList>
    </citation>
    <scope>NUCLEOTIDE SEQUENCE [LARGE SCALE GENOMIC DNA]</scope>
    <source>
        <strain evidence="5 6">BR5-29</strain>
    </source>
</reference>
<evidence type="ECO:0000259" key="4">
    <source>
        <dbReference type="Pfam" id="PF01095"/>
    </source>
</evidence>
<keyword evidence="6" id="KW-1185">Reference proteome</keyword>
<dbReference type="GO" id="GO:0009279">
    <property type="term" value="C:cell outer membrane"/>
    <property type="evidence" value="ECO:0007669"/>
    <property type="project" value="TreeGrafter"/>
</dbReference>
<sequence>MVLVKKMKIKINHSIIAIISLLTVFTLAYTQLHALGKTPVKIIVDKNGKEGFKSIQDAINSLPDSSLQPRIIFIKRGIYAEKIFIKKSNIIIEGENEENTIITQSIARDEWRCDHRDDWGVATMNIDGNDITLTDITIVNNYGFEHNGNRVIACAADSITHKKIITPYGHQMALRTAKATRLKAVNVHFKSFAGDTVSPWNVDDGMFYFKNCTMEGGVDFYCPRGWAYAENCTFFANTGPASIWHDGSKNEDEKTVLKNCSFDGYKGFKLGRYHKDAQFYLIDCTFSKNMADQDIYLVPTANVIKWGRRIYYFNCHRKGGDYGWFKNNLSEAQGNPSADSINISWVFKGRWNP</sequence>
<evidence type="ECO:0000256" key="2">
    <source>
        <dbReference type="ARBA" id="ARBA00022801"/>
    </source>
</evidence>
<evidence type="ECO:0000256" key="1">
    <source>
        <dbReference type="ARBA" id="ARBA00008891"/>
    </source>
</evidence>
<dbReference type="InterPro" id="IPR011050">
    <property type="entry name" value="Pectin_lyase_fold/virulence"/>
</dbReference>
<comment type="caution">
    <text evidence="5">The sequence shown here is derived from an EMBL/GenBank/DDBJ whole genome shotgun (WGS) entry which is preliminary data.</text>
</comment>
<dbReference type="GO" id="GO:0042545">
    <property type="term" value="P:cell wall modification"/>
    <property type="evidence" value="ECO:0007669"/>
    <property type="project" value="InterPro"/>
</dbReference>
<dbReference type="Gene3D" id="2.160.20.10">
    <property type="entry name" value="Single-stranded right-handed beta-helix, Pectin lyase-like"/>
    <property type="match status" value="1"/>
</dbReference>
<keyword evidence="3" id="KW-0063">Aspartyl esterase</keyword>
<dbReference type="InterPro" id="IPR012334">
    <property type="entry name" value="Pectin_lyas_fold"/>
</dbReference>
<organism evidence="5 6">
    <name type="scientific">Ginsengibacter hankyongi</name>
    <dbReference type="NCBI Taxonomy" id="2607284"/>
    <lineage>
        <taxon>Bacteria</taxon>
        <taxon>Pseudomonadati</taxon>
        <taxon>Bacteroidota</taxon>
        <taxon>Chitinophagia</taxon>
        <taxon>Chitinophagales</taxon>
        <taxon>Chitinophagaceae</taxon>
        <taxon>Ginsengibacter</taxon>
    </lineage>
</organism>
<protein>
    <submittedName>
        <fullName evidence="5">Pectinesterase</fullName>
    </submittedName>
</protein>
<dbReference type="EMBL" id="VYQF01000004">
    <property type="protein sequence ID" value="KAA9038058.1"/>
    <property type="molecule type" value="Genomic_DNA"/>
</dbReference>